<keyword evidence="1" id="KW-0862">Zinc</keyword>
<keyword evidence="5" id="KW-1185">Reference proteome</keyword>
<dbReference type="GO" id="GO:0003676">
    <property type="term" value="F:nucleic acid binding"/>
    <property type="evidence" value="ECO:0007669"/>
    <property type="project" value="InterPro"/>
</dbReference>
<reference evidence="4 5" key="2">
    <citation type="journal article" date="2013" name="IMA Fungus">
        <title>IMA Genome-F 1: Ceratocystis fimbriata: Draft nuclear genome sequence for the plant pathogen, Ceratocystis fimbriata.</title>
        <authorList>
            <person name="Wilken P.M."/>
            <person name="Steenkamp E.T."/>
            <person name="Wingfield M.J."/>
            <person name="de Beer Z.W."/>
            <person name="Wingfield B.D."/>
        </authorList>
    </citation>
    <scope>NUCLEOTIDE SEQUENCE [LARGE SCALE GENOMIC DNA]</scope>
    <source>
        <strain evidence="4 5">CBS 114723</strain>
    </source>
</reference>
<dbReference type="OrthoDB" id="4366649at2759"/>
<gene>
    <name evidence="4" type="ORF">CFIMG_008092RA00001</name>
</gene>
<protein>
    <recommendedName>
        <fullName evidence="3">CCHC-type domain-containing protein</fullName>
    </recommendedName>
</protein>
<keyword evidence="1" id="KW-0479">Metal-binding</keyword>
<feature type="region of interest" description="Disordered" evidence="2">
    <location>
        <begin position="1"/>
        <end position="23"/>
    </location>
</feature>
<dbReference type="EMBL" id="APWK03000035">
    <property type="protein sequence ID" value="PHH53895.1"/>
    <property type="molecule type" value="Genomic_DNA"/>
</dbReference>
<proteinExistence type="predicted"/>
<evidence type="ECO:0000256" key="1">
    <source>
        <dbReference type="PROSITE-ProRule" id="PRU00047"/>
    </source>
</evidence>
<dbReference type="SUPFAM" id="SSF57756">
    <property type="entry name" value="Retrovirus zinc finger-like domains"/>
    <property type="match status" value="1"/>
</dbReference>
<feature type="region of interest" description="Disordered" evidence="2">
    <location>
        <begin position="50"/>
        <end position="107"/>
    </location>
</feature>
<dbReference type="Proteomes" id="UP000222788">
    <property type="component" value="Unassembled WGS sequence"/>
</dbReference>
<feature type="compositionally biased region" description="Polar residues" evidence="2">
    <location>
        <begin position="10"/>
        <end position="19"/>
    </location>
</feature>
<feature type="compositionally biased region" description="Acidic residues" evidence="2">
    <location>
        <begin position="84"/>
        <end position="93"/>
    </location>
</feature>
<evidence type="ECO:0000313" key="4">
    <source>
        <dbReference type="EMBL" id="PHH53895.1"/>
    </source>
</evidence>
<evidence type="ECO:0000259" key="3">
    <source>
        <dbReference type="PROSITE" id="PS50158"/>
    </source>
</evidence>
<organism evidence="4 5">
    <name type="scientific">Ceratocystis fimbriata CBS 114723</name>
    <dbReference type="NCBI Taxonomy" id="1035309"/>
    <lineage>
        <taxon>Eukaryota</taxon>
        <taxon>Fungi</taxon>
        <taxon>Dikarya</taxon>
        <taxon>Ascomycota</taxon>
        <taxon>Pezizomycotina</taxon>
        <taxon>Sordariomycetes</taxon>
        <taxon>Hypocreomycetidae</taxon>
        <taxon>Microascales</taxon>
        <taxon>Ceratocystidaceae</taxon>
        <taxon>Ceratocystis</taxon>
    </lineage>
</organism>
<feature type="domain" description="CCHC-type" evidence="3">
    <location>
        <begin position="43"/>
        <end position="57"/>
    </location>
</feature>
<keyword evidence="1" id="KW-0863">Zinc-finger</keyword>
<comment type="caution">
    <text evidence="4">The sequence shown here is derived from an EMBL/GenBank/DDBJ whole genome shotgun (WGS) entry which is preliminary data.</text>
</comment>
<dbReference type="PROSITE" id="PS50158">
    <property type="entry name" value="ZF_CCHC"/>
    <property type="match status" value="1"/>
</dbReference>
<accession>A0A2C5X6D1</accession>
<dbReference type="GO" id="GO:0008270">
    <property type="term" value="F:zinc ion binding"/>
    <property type="evidence" value="ECO:0007669"/>
    <property type="project" value="UniProtKB-KW"/>
</dbReference>
<reference evidence="4 5" key="1">
    <citation type="journal article" date="2013" name="Fungal Biol.">
        <title>Analysis of microsatellite markers in the genome of the plant pathogen Ceratocystis fimbriata.</title>
        <authorList>
            <person name="Simpson M.C."/>
            <person name="Wilken P.M."/>
            <person name="Coetzee M.P."/>
            <person name="Wingfield M.J."/>
            <person name="Wingfield B.D."/>
        </authorList>
    </citation>
    <scope>NUCLEOTIDE SEQUENCE [LARGE SCALE GENOMIC DNA]</scope>
    <source>
        <strain evidence="4 5">CBS 114723</strain>
    </source>
</reference>
<dbReference type="InterPro" id="IPR036875">
    <property type="entry name" value="Znf_CCHC_sf"/>
</dbReference>
<dbReference type="Gene3D" id="4.10.60.10">
    <property type="entry name" value="Zinc finger, CCHC-type"/>
    <property type="match status" value="1"/>
</dbReference>
<sequence length="107" mass="11671">MAKGGDRMDWTQTYTVHNSKGQHRRAVWVSDEVLAQRRQDRLCFRCGASGHAVSSCPYAPPVRPSENKAPVSRVTAQPPLVADSDAEDSEDESLGPRAGTTGKEHPL</sequence>
<name>A0A2C5X6D1_9PEZI</name>
<dbReference type="AlphaFoldDB" id="A0A2C5X6D1"/>
<evidence type="ECO:0000256" key="2">
    <source>
        <dbReference type="SAM" id="MobiDB-lite"/>
    </source>
</evidence>
<evidence type="ECO:0000313" key="5">
    <source>
        <dbReference type="Proteomes" id="UP000222788"/>
    </source>
</evidence>
<dbReference type="InterPro" id="IPR001878">
    <property type="entry name" value="Znf_CCHC"/>
</dbReference>